<evidence type="ECO:0000313" key="3">
    <source>
        <dbReference type="Proteomes" id="UP000051530"/>
    </source>
</evidence>
<dbReference type="PANTHER" id="PTHR24559">
    <property type="entry name" value="TRANSPOSON TY3-I GAG-POL POLYPROTEIN"/>
    <property type="match status" value="1"/>
</dbReference>
<keyword evidence="3" id="KW-1185">Reference proteome</keyword>
<dbReference type="PROSITE" id="PS50878">
    <property type="entry name" value="RT_POL"/>
    <property type="match status" value="1"/>
</dbReference>
<dbReference type="Gene3D" id="3.30.70.270">
    <property type="match status" value="1"/>
</dbReference>
<gene>
    <name evidence="2" type="ORF">M153_2570003577</name>
</gene>
<dbReference type="InterPro" id="IPR043128">
    <property type="entry name" value="Rev_trsase/Diguanyl_cyclase"/>
</dbReference>
<organism evidence="2 3">
    <name type="scientific">Pseudoloma neurophilia</name>
    <dbReference type="NCBI Taxonomy" id="146866"/>
    <lineage>
        <taxon>Eukaryota</taxon>
        <taxon>Fungi</taxon>
        <taxon>Fungi incertae sedis</taxon>
        <taxon>Microsporidia</taxon>
        <taxon>Pseudoloma</taxon>
    </lineage>
</organism>
<dbReference type="Proteomes" id="UP000051530">
    <property type="component" value="Unassembled WGS sequence"/>
</dbReference>
<proteinExistence type="predicted"/>
<dbReference type="Gene3D" id="3.10.10.10">
    <property type="entry name" value="HIV Type 1 Reverse Transcriptase, subunit A, domain 1"/>
    <property type="match status" value="1"/>
</dbReference>
<comment type="caution">
    <text evidence="2">The sequence shown here is derived from an EMBL/GenBank/DDBJ whole genome shotgun (WGS) entry which is preliminary data.</text>
</comment>
<reference evidence="2 3" key="1">
    <citation type="submission" date="2015-07" db="EMBL/GenBank/DDBJ databases">
        <title>The genome of Pseudoloma neurophilia, a relevant intracellular parasite of the zebrafish.</title>
        <authorList>
            <person name="Ndikumana S."/>
            <person name="Pelin A."/>
            <person name="Sanders J."/>
            <person name="Corradi N."/>
        </authorList>
    </citation>
    <scope>NUCLEOTIDE SEQUENCE [LARGE SCALE GENOMIC DNA]</scope>
    <source>
        <strain evidence="2 3">MK1</strain>
    </source>
</reference>
<dbReference type="PANTHER" id="PTHR24559:SF444">
    <property type="entry name" value="REVERSE TRANSCRIPTASE DOMAIN-CONTAINING PROTEIN"/>
    <property type="match status" value="1"/>
</dbReference>
<dbReference type="InterPro" id="IPR053134">
    <property type="entry name" value="RNA-dir_DNA_polymerase"/>
</dbReference>
<dbReference type="EMBL" id="LGUB01000074">
    <property type="protein sequence ID" value="KRH94438.1"/>
    <property type="molecule type" value="Genomic_DNA"/>
</dbReference>
<accession>A0A0R0LYN1</accession>
<protein>
    <submittedName>
        <fullName evidence="2">Pol polyprotein</fullName>
    </submittedName>
</protein>
<dbReference type="OrthoDB" id="2193921at2759"/>
<dbReference type="Pfam" id="PF00078">
    <property type="entry name" value="RVT_1"/>
    <property type="match status" value="1"/>
</dbReference>
<dbReference type="CDD" id="cd01647">
    <property type="entry name" value="RT_LTR"/>
    <property type="match status" value="1"/>
</dbReference>
<evidence type="ECO:0000259" key="1">
    <source>
        <dbReference type="PROSITE" id="PS50878"/>
    </source>
</evidence>
<dbReference type="SUPFAM" id="SSF56672">
    <property type="entry name" value="DNA/RNA polymerases"/>
    <property type="match status" value="1"/>
</dbReference>
<dbReference type="InterPro" id="IPR000477">
    <property type="entry name" value="RT_dom"/>
</dbReference>
<evidence type="ECO:0000313" key="2">
    <source>
        <dbReference type="EMBL" id="KRH94438.1"/>
    </source>
</evidence>
<dbReference type="VEuPathDB" id="MicrosporidiaDB:M153_2570003577"/>
<dbReference type="AlphaFoldDB" id="A0A0R0LYN1"/>
<feature type="domain" description="Reverse transcriptase" evidence="1">
    <location>
        <begin position="2"/>
        <end position="181"/>
    </location>
</feature>
<sequence length="194" mass="22305">MHANKIIRDSNSPWRSRIIPIPKKDGSVRLCLDFRPLNRVTVKDQYPIPRIDDIIEALAKVIYLSTLNATSGYLQIPLAEKNKQKTAFSWKNNLYEFNRMPFGLSNAPATFQRIMDKILKKEIGDFVMVYFDDIIVFSGSEQEHKKHLDIVLGKLASASMFLNKNKCNFFKTEIEILGQIISNGIVKPDQKELM</sequence>
<name>A0A0R0LYN1_9MICR</name>
<dbReference type="InterPro" id="IPR043502">
    <property type="entry name" value="DNA/RNA_pol_sf"/>
</dbReference>